<sequence length="93" mass="11077">MKIQNITNKQGVTMTLIITKAPSCIVNKAQRLILRLREHDIVGGMRPKVIQRDRRWLSYRINRNYRLLVRRSCCHCGPYYCVSHAEFDHWAKH</sequence>
<dbReference type="AlphaFoldDB" id="A0AAJ4IDD7"/>
<evidence type="ECO:0000313" key="3">
    <source>
        <dbReference type="Proteomes" id="UP000594435"/>
    </source>
</evidence>
<reference evidence="2 3" key="1">
    <citation type="submission" date="2020-11" db="EMBL/GenBank/DDBJ databases">
        <title>Complete and Circularized Genome Assembly of a human isolate of Vibrio navarrensis biotype pommerensis with MiSeq and MinION Sequence Data.</title>
        <authorList>
            <person name="Schwartz K."/>
            <person name="Borowiak M."/>
            <person name="Deneke C."/>
            <person name="Balau V."/>
            <person name="Metelmann C."/>
            <person name="Strauch E."/>
        </authorList>
    </citation>
    <scope>NUCLEOTIDE SEQUENCE [LARGE SCALE GENOMIC DNA]</scope>
    <source>
        <strain evidence="2 3">20-VB00237</strain>
    </source>
</reference>
<evidence type="ECO:0000313" key="2">
    <source>
        <dbReference type="EMBL" id="QPL54602.1"/>
    </source>
</evidence>
<organism evidence="2 3">
    <name type="scientific">Vibrio navarrensis</name>
    <dbReference type="NCBI Taxonomy" id="29495"/>
    <lineage>
        <taxon>Bacteria</taxon>
        <taxon>Pseudomonadati</taxon>
        <taxon>Pseudomonadota</taxon>
        <taxon>Gammaproteobacteria</taxon>
        <taxon>Vibrionales</taxon>
        <taxon>Vibrionaceae</taxon>
        <taxon>Vibrio</taxon>
    </lineage>
</organism>
<dbReference type="InterPro" id="IPR056925">
    <property type="entry name" value="ParE-like"/>
</dbReference>
<name>A0AAJ4IDD7_9VIBR</name>
<accession>A0AAJ4IDD7</accession>
<evidence type="ECO:0000259" key="1">
    <source>
        <dbReference type="Pfam" id="PF24732"/>
    </source>
</evidence>
<proteinExistence type="predicted"/>
<dbReference type="EMBL" id="CP065217">
    <property type="protein sequence ID" value="QPL54602.1"/>
    <property type="molecule type" value="Genomic_DNA"/>
</dbReference>
<dbReference type="Proteomes" id="UP000594435">
    <property type="component" value="Chromosome 1"/>
</dbReference>
<feature type="domain" description="ParE-like toxin" evidence="1">
    <location>
        <begin position="24"/>
        <end position="88"/>
    </location>
</feature>
<protein>
    <recommendedName>
        <fullName evidence="1">ParE-like toxin domain-containing protein</fullName>
    </recommendedName>
</protein>
<gene>
    <name evidence="2" type="ORF">I3X05_05575</name>
</gene>
<dbReference type="RefSeq" id="WP_193167181.1">
    <property type="nucleotide sequence ID" value="NZ_CP065217.1"/>
</dbReference>
<dbReference type="Pfam" id="PF24732">
    <property type="entry name" value="ParE_like"/>
    <property type="match status" value="1"/>
</dbReference>